<name>A0A0B2PJV1_GLYSO</name>
<accession>A0A0B2PJV1</accession>
<proteinExistence type="predicted"/>
<feature type="non-terminal residue" evidence="1">
    <location>
        <position position="1"/>
    </location>
</feature>
<dbReference type="SUPFAM" id="SSF50249">
    <property type="entry name" value="Nucleic acid-binding proteins"/>
    <property type="match status" value="1"/>
</dbReference>
<dbReference type="Proteomes" id="UP000053555">
    <property type="component" value="Unassembled WGS sequence"/>
</dbReference>
<dbReference type="InterPro" id="IPR012340">
    <property type="entry name" value="NA-bd_OB-fold"/>
</dbReference>
<protein>
    <recommendedName>
        <fullName evidence="2">Replication factor A C-terminal domain-containing protein</fullName>
    </recommendedName>
</protein>
<reference evidence="1" key="1">
    <citation type="submission" date="2014-07" db="EMBL/GenBank/DDBJ databases">
        <title>Identification of a novel salt tolerance gene in wild soybean by whole-genome sequencing.</title>
        <authorList>
            <person name="Lam H.-M."/>
            <person name="Qi X."/>
            <person name="Li M.-W."/>
            <person name="Liu X."/>
            <person name="Xie M."/>
            <person name="Ni M."/>
            <person name="Xu X."/>
        </authorList>
    </citation>
    <scope>NUCLEOTIDE SEQUENCE [LARGE SCALE GENOMIC DNA]</scope>
    <source>
        <tissue evidence="1">Root</tissue>
    </source>
</reference>
<evidence type="ECO:0000313" key="1">
    <source>
        <dbReference type="EMBL" id="KHN07847.1"/>
    </source>
</evidence>
<gene>
    <name evidence="1" type="ORF">glysoja_050002</name>
</gene>
<dbReference type="AlphaFoldDB" id="A0A0B2PJV1"/>
<dbReference type="EMBL" id="KN666587">
    <property type="protein sequence ID" value="KHN07847.1"/>
    <property type="molecule type" value="Genomic_DNA"/>
</dbReference>
<organism evidence="1">
    <name type="scientific">Glycine soja</name>
    <name type="common">Wild soybean</name>
    <dbReference type="NCBI Taxonomy" id="3848"/>
    <lineage>
        <taxon>Eukaryota</taxon>
        <taxon>Viridiplantae</taxon>
        <taxon>Streptophyta</taxon>
        <taxon>Embryophyta</taxon>
        <taxon>Tracheophyta</taxon>
        <taxon>Spermatophyta</taxon>
        <taxon>Magnoliopsida</taxon>
        <taxon>eudicotyledons</taxon>
        <taxon>Gunneridae</taxon>
        <taxon>Pentapetalae</taxon>
        <taxon>rosids</taxon>
        <taxon>fabids</taxon>
        <taxon>Fabales</taxon>
        <taxon>Fabaceae</taxon>
        <taxon>Papilionoideae</taxon>
        <taxon>50 kb inversion clade</taxon>
        <taxon>NPAAA clade</taxon>
        <taxon>indigoferoid/millettioid clade</taxon>
        <taxon>Phaseoleae</taxon>
        <taxon>Glycine</taxon>
        <taxon>Glycine subgen. Soja</taxon>
    </lineage>
</organism>
<evidence type="ECO:0008006" key="2">
    <source>
        <dbReference type="Google" id="ProtNLM"/>
    </source>
</evidence>
<sequence length="123" mass="13535">KDCFDRHVFGPKVLLLSLAKIKEAKGYCFICYGSQIFVNTDMKEILEFKDRSISPNAQVKCFDELSQLKKECMCVTVATISKLLVANGWIYDGCKKCNKKADGEGSSFVCVGCGNKSASTVAK</sequence>